<keyword evidence="4" id="KW-0443">Lipid metabolism</keyword>
<comment type="catalytic activity">
    <reaction evidence="4">
        <text>a 1-acyl-sn-glycero-3-phosphate + an acyl-CoA = a 1,2-diacyl-sn-glycero-3-phosphate + CoA</text>
        <dbReference type="Rhea" id="RHEA:19709"/>
        <dbReference type="ChEBI" id="CHEBI:57287"/>
        <dbReference type="ChEBI" id="CHEBI:57970"/>
        <dbReference type="ChEBI" id="CHEBI:58342"/>
        <dbReference type="ChEBI" id="CHEBI:58608"/>
        <dbReference type="EC" id="2.3.1.51"/>
    </reaction>
</comment>
<dbReference type="GO" id="GO:0016746">
    <property type="term" value="F:acyltransferase activity"/>
    <property type="evidence" value="ECO:0007669"/>
    <property type="project" value="UniProtKB-KW"/>
</dbReference>
<dbReference type="SUPFAM" id="SSF69593">
    <property type="entry name" value="Glycerol-3-phosphate (1)-acyltransferase"/>
    <property type="match status" value="1"/>
</dbReference>
<dbReference type="NCBIfam" id="TIGR00530">
    <property type="entry name" value="AGP_acyltrn"/>
    <property type="match status" value="1"/>
</dbReference>
<dbReference type="InterPro" id="IPR002123">
    <property type="entry name" value="Plipid/glycerol_acylTrfase"/>
</dbReference>
<evidence type="ECO:0000313" key="7">
    <source>
        <dbReference type="Proteomes" id="UP000540919"/>
    </source>
</evidence>
<proteinExistence type="inferred from homology"/>
<accession>A0ABX2N7K1</accession>
<dbReference type="SMART" id="SM00563">
    <property type="entry name" value="PlsC"/>
    <property type="match status" value="1"/>
</dbReference>
<keyword evidence="2 4" id="KW-0808">Transferase</keyword>
<keyword evidence="4" id="KW-0594">Phospholipid biosynthesis</keyword>
<comment type="domain">
    <text evidence="4">The HXXXXD motif is essential for acyltransferase activity and may constitute the binding site for the phosphate moiety of the glycerol-3-phosphate.</text>
</comment>
<evidence type="ECO:0000256" key="1">
    <source>
        <dbReference type="ARBA" id="ARBA00008655"/>
    </source>
</evidence>
<dbReference type="EC" id="2.3.1.51" evidence="4"/>
<organism evidence="6 7">
    <name type="scientific">Anaerococcus faecalis</name>
    <dbReference type="NCBI Taxonomy" id="2742993"/>
    <lineage>
        <taxon>Bacteria</taxon>
        <taxon>Bacillati</taxon>
        <taxon>Bacillota</taxon>
        <taxon>Tissierellia</taxon>
        <taxon>Tissierellales</taxon>
        <taxon>Peptoniphilaceae</taxon>
        <taxon>Anaerococcus</taxon>
    </lineage>
</organism>
<keyword evidence="7" id="KW-1185">Reference proteome</keyword>
<dbReference type="PANTHER" id="PTHR10434">
    <property type="entry name" value="1-ACYL-SN-GLYCEROL-3-PHOSPHATE ACYLTRANSFERASE"/>
    <property type="match status" value="1"/>
</dbReference>
<dbReference type="CDD" id="cd07989">
    <property type="entry name" value="LPLAT_AGPAT-like"/>
    <property type="match status" value="1"/>
</dbReference>
<gene>
    <name evidence="6" type="ORF">HV819_00585</name>
</gene>
<keyword evidence="3 4" id="KW-0012">Acyltransferase</keyword>
<dbReference type="Pfam" id="PF01553">
    <property type="entry name" value="Acyltransferase"/>
    <property type="match status" value="1"/>
</dbReference>
<dbReference type="RefSeq" id="WP_176269296.1">
    <property type="nucleotide sequence ID" value="NZ_JABVBA010000001.1"/>
</dbReference>
<keyword evidence="4" id="KW-1208">Phospholipid metabolism</keyword>
<evidence type="ECO:0000256" key="4">
    <source>
        <dbReference type="RuleBase" id="RU361267"/>
    </source>
</evidence>
<dbReference type="Proteomes" id="UP000540919">
    <property type="component" value="Unassembled WGS sequence"/>
</dbReference>
<comment type="caution">
    <text evidence="6">The sequence shown here is derived from an EMBL/GenBank/DDBJ whole genome shotgun (WGS) entry which is preliminary data.</text>
</comment>
<evidence type="ECO:0000259" key="5">
    <source>
        <dbReference type="SMART" id="SM00563"/>
    </source>
</evidence>
<keyword evidence="4" id="KW-0444">Lipid biosynthesis</keyword>
<evidence type="ECO:0000313" key="6">
    <source>
        <dbReference type="EMBL" id="NVF10512.1"/>
    </source>
</evidence>
<dbReference type="PANTHER" id="PTHR10434:SF11">
    <property type="entry name" value="1-ACYL-SN-GLYCEROL-3-PHOSPHATE ACYLTRANSFERASE"/>
    <property type="match status" value="1"/>
</dbReference>
<evidence type="ECO:0000256" key="3">
    <source>
        <dbReference type="ARBA" id="ARBA00023315"/>
    </source>
</evidence>
<sequence length="199" mass="23292">MFYRFSYILIKFIIIPLYRINVHGIENLPKDNKFIVCANHKSMLDPIFVAVSLNRQIHFLAKKELFKNPFLRKFLDLLGAYPVERDGKDLGVLRNSIKVLKKGQILGIFPEGTRVKEIKRENVKDGAGFIALKSNTNILPIEIISEYKILKKTNLYIKKPIEISDFKELKSKDAMSKIMDETYEKIYENHNLLYKRKVK</sequence>
<protein>
    <recommendedName>
        <fullName evidence="4">1-acyl-sn-glycerol-3-phosphate acyltransferase</fullName>
        <ecNumber evidence="4">2.3.1.51</ecNumber>
    </recommendedName>
</protein>
<evidence type="ECO:0000256" key="2">
    <source>
        <dbReference type="ARBA" id="ARBA00022679"/>
    </source>
</evidence>
<dbReference type="EMBL" id="JABVBA010000001">
    <property type="protein sequence ID" value="NVF10512.1"/>
    <property type="molecule type" value="Genomic_DNA"/>
</dbReference>
<reference evidence="6 7" key="1">
    <citation type="submission" date="2020-06" db="EMBL/GenBank/DDBJ databases">
        <title>Anaerococcus sp. nov., isolated form swine feces.</title>
        <authorList>
            <person name="Yu S."/>
        </authorList>
    </citation>
    <scope>NUCLEOTIDE SEQUENCE [LARGE SCALE GENOMIC DNA]</scope>
    <source>
        <strain evidence="6 7">AGMB00486</strain>
    </source>
</reference>
<dbReference type="InterPro" id="IPR004552">
    <property type="entry name" value="AGP_acyltrans"/>
</dbReference>
<feature type="domain" description="Phospholipid/glycerol acyltransferase" evidence="5">
    <location>
        <begin position="34"/>
        <end position="146"/>
    </location>
</feature>
<comment type="similarity">
    <text evidence="1 4">Belongs to the 1-acyl-sn-glycerol-3-phosphate acyltransferase family.</text>
</comment>
<name>A0ABX2N7K1_9FIRM</name>